<dbReference type="InterPro" id="IPR038731">
    <property type="entry name" value="RgtA/B/C-like"/>
</dbReference>
<reference evidence="3 4" key="1">
    <citation type="submission" date="2017-10" db="EMBL/GenBank/DDBJ databases">
        <title>Genomics of the genus Arcobacter.</title>
        <authorList>
            <person name="Perez-Cataluna A."/>
            <person name="Figueras M.J."/>
        </authorList>
    </citation>
    <scope>NUCLEOTIDE SEQUENCE [LARGE SCALE GENOMIC DNA]</scope>
    <source>
        <strain evidence="3 4">CECT 8987</strain>
    </source>
</reference>
<feature type="domain" description="Glycosyltransferase RgtA/B/C/D-like" evidence="2">
    <location>
        <begin position="49"/>
        <end position="144"/>
    </location>
</feature>
<dbReference type="Proteomes" id="UP000290657">
    <property type="component" value="Unassembled WGS sequence"/>
</dbReference>
<sequence length="403" mass="47990">MRHLTQNWHVNILGFVLFLFTAVLLLIADNLSISYKEALTFYDEKNLLHYLSNLSVYFLGQSNIALRFPFILFYVLSVILMYKMTADYFKYESDRLISVLIFMFLPGIIGASLLVNNSIIVIFCTILYLYYYRTYNRHNYVLLFIFVFLDNSFAILFLALFFYAMKNRQNQLFIISLILFGLSMYIFGFDTFGKPKSHILDTFAIYASIFSPLLFLYFFYSMYRIGVKGKRSIYWYVSMTAFLFSFLLSFRQKIYIEDFAPFVVVTVPLMMKLFFHSLRVRLPRFRDKHYKVAALTLFLLFVNVGVILFNKPIYLMLKQSDDHFAYNYHFADEIAQLLQKSNIYTVTSNDYKLLKRLEFYGIHTDKKSTNFISIKPLNVYDKKFQIDYFNTNILNIYYVNLKK</sequence>
<protein>
    <recommendedName>
        <fullName evidence="2">Glycosyltransferase RgtA/B/C/D-like domain-containing protein</fullName>
    </recommendedName>
</protein>
<feature type="transmembrane region" description="Helical" evidence="1">
    <location>
        <begin position="233"/>
        <end position="250"/>
    </location>
</feature>
<dbReference type="RefSeq" id="WP_128996497.1">
    <property type="nucleotide sequence ID" value="NZ_PDKN01000005.1"/>
</dbReference>
<feature type="transmembrane region" description="Helical" evidence="1">
    <location>
        <begin position="12"/>
        <end position="33"/>
    </location>
</feature>
<dbReference type="EMBL" id="PDKN01000005">
    <property type="protein sequence ID" value="RXJ56521.1"/>
    <property type="molecule type" value="Genomic_DNA"/>
</dbReference>
<feature type="transmembrane region" description="Helical" evidence="1">
    <location>
        <begin position="203"/>
        <end position="221"/>
    </location>
</feature>
<dbReference type="AlphaFoldDB" id="A0A4Q0XP70"/>
<evidence type="ECO:0000256" key="1">
    <source>
        <dbReference type="SAM" id="Phobius"/>
    </source>
</evidence>
<evidence type="ECO:0000313" key="4">
    <source>
        <dbReference type="Proteomes" id="UP000290657"/>
    </source>
</evidence>
<feature type="transmembrane region" description="Helical" evidence="1">
    <location>
        <begin position="64"/>
        <end position="84"/>
    </location>
</feature>
<keyword evidence="1" id="KW-1133">Transmembrane helix</keyword>
<dbReference type="OrthoDB" id="5362731at2"/>
<name>A0A4Q0XP70_9BACT</name>
<feature type="transmembrane region" description="Helical" evidence="1">
    <location>
        <begin position="262"/>
        <end position="280"/>
    </location>
</feature>
<feature type="transmembrane region" description="Helical" evidence="1">
    <location>
        <begin position="292"/>
        <end position="309"/>
    </location>
</feature>
<feature type="transmembrane region" description="Helical" evidence="1">
    <location>
        <begin position="141"/>
        <end position="165"/>
    </location>
</feature>
<keyword evidence="1" id="KW-0812">Transmembrane</keyword>
<dbReference type="Pfam" id="PF13231">
    <property type="entry name" value="PMT_2"/>
    <property type="match status" value="1"/>
</dbReference>
<accession>A0A4Q0XP70</accession>
<proteinExistence type="predicted"/>
<evidence type="ECO:0000313" key="3">
    <source>
        <dbReference type="EMBL" id="RXJ56521.1"/>
    </source>
</evidence>
<organism evidence="3 4">
    <name type="scientific">Candidatus Marinarcus aquaticus</name>
    <dbReference type="NCBI Taxonomy" id="2044504"/>
    <lineage>
        <taxon>Bacteria</taxon>
        <taxon>Pseudomonadati</taxon>
        <taxon>Campylobacterota</taxon>
        <taxon>Epsilonproteobacteria</taxon>
        <taxon>Campylobacterales</taxon>
        <taxon>Arcobacteraceae</taxon>
        <taxon>Candidatus Marinarcus</taxon>
    </lineage>
</organism>
<evidence type="ECO:0000259" key="2">
    <source>
        <dbReference type="Pfam" id="PF13231"/>
    </source>
</evidence>
<gene>
    <name evidence="3" type="ORF">CRV04_08920</name>
</gene>
<comment type="caution">
    <text evidence="3">The sequence shown here is derived from an EMBL/GenBank/DDBJ whole genome shotgun (WGS) entry which is preliminary data.</text>
</comment>
<keyword evidence="1" id="KW-0472">Membrane</keyword>
<keyword evidence="4" id="KW-1185">Reference proteome</keyword>
<feature type="transmembrane region" description="Helical" evidence="1">
    <location>
        <begin position="96"/>
        <end position="129"/>
    </location>
</feature>
<feature type="transmembrane region" description="Helical" evidence="1">
    <location>
        <begin position="172"/>
        <end position="191"/>
    </location>
</feature>